<dbReference type="PROSITE" id="PS00059">
    <property type="entry name" value="ADH_ZINC"/>
    <property type="match status" value="1"/>
</dbReference>
<dbReference type="Pfam" id="PF08240">
    <property type="entry name" value="ADH_N"/>
    <property type="match status" value="1"/>
</dbReference>
<gene>
    <name evidence="7" type="ORF">A7J15_07995</name>
</gene>
<keyword evidence="5" id="KW-0560">Oxidoreductase</keyword>
<evidence type="ECO:0000313" key="8">
    <source>
        <dbReference type="Proteomes" id="UP000093355"/>
    </source>
</evidence>
<dbReference type="Gene3D" id="3.90.180.10">
    <property type="entry name" value="Medium-chain alcohol dehydrogenases, catalytic domain"/>
    <property type="match status" value="1"/>
</dbReference>
<accession>A0A1B9NAK1</accession>
<dbReference type="SUPFAM" id="SSF50129">
    <property type="entry name" value="GroES-like"/>
    <property type="match status" value="1"/>
</dbReference>
<evidence type="ECO:0000256" key="3">
    <source>
        <dbReference type="ARBA" id="ARBA00022723"/>
    </source>
</evidence>
<keyword evidence="3 6" id="KW-0479">Metal-binding</keyword>
<evidence type="ECO:0000256" key="2">
    <source>
        <dbReference type="ARBA" id="ARBA00008072"/>
    </source>
</evidence>
<dbReference type="InterPro" id="IPR036291">
    <property type="entry name" value="NAD(P)-bd_dom_sf"/>
</dbReference>
<protein>
    <submittedName>
        <fullName evidence="7">Uncharacterized protein</fullName>
    </submittedName>
</protein>
<dbReference type="PANTHER" id="PTHR43161">
    <property type="entry name" value="SORBITOL DEHYDROGENASE"/>
    <property type="match status" value="1"/>
</dbReference>
<sequence length="331" mass="35092">MTEIGRIDVRDVPDPVPGAREAVVRIEAVGVCGSDTAYFTAGRIGDWVVEGPMILGHETAGEVIAVGPDVTRVRVGDRVAIEPGTPCRDCEDCRAGRYHLCRDLAFLATPPYDGALVQRLAIDERNLFPVPDTMSFEEAAMCEPLSVGIWACRRAELAPGDRVRVTGAGPVGILAAQVARALGAADVVLSDVSDFRLEVARRLGFATERVGDVPDGPGHEDADVLLECSGAPGALASGLWRLRNGGRAAMVGLPKHDVELPLSRLNVKEVRLSLVHRYAHTWPTAIALISSGRVDAASIVTHRFPLAETATALTLGSHTPDSLKAIILPAA</sequence>
<dbReference type="Pfam" id="PF00107">
    <property type="entry name" value="ADH_zinc_N"/>
    <property type="match status" value="1"/>
</dbReference>
<dbReference type="InterPro" id="IPR002328">
    <property type="entry name" value="ADH_Zn_CS"/>
</dbReference>
<dbReference type="GO" id="GO:0008270">
    <property type="term" value="F:zinc ion binding"/>
    <property type="evidence" value="ECO:0007669"/>
    <property type="project" value="InterPro"/>
</dbReference>
<dbReference type="AlphaFoldDB" id="A0A1B9NAK1"/>
<comment type="caution">
    <text evidence="7">The sequence shown here is derived from an EMBL/GenBank/DDBJ whole genome shotgun (WGS) entry which is preliminary data.</text>
</comment>
<dbReference type="EMBL" id="LXMD01000024">
    <property type="protein sequence ID" value="OCG73642.1"/>
    <property type="molecule type" value="Genomic_DNA"/>
</dbReference>
<dbReference type="Gene3D" id="3.40.50.720">
    <property type="entry name" value="NAD(P)-binding Rossmann-like Domain"/>
    <property type="match status" value="1"/>
</dbReference>
<evidence type="ECO:0000256" key="5">
    <source>
        <dbReference type="ARBA" id="ARBA00023002"/>
    </source>
</evidence>
<evidence type="ECO:0000256" key="4">
    <source>
        <dbReference type="ARBA" id="ARBA00022833"/>
    </source>
</evidence>
<organism evidence="7 8">
    <name type="scientific">Microbacterium sediminis</name>
    <dbReference type="NCBI Taxonomy" id="904291"/>
    <lineage>
        <taxon>Bacteria</taxon>
        <taxon>Bacillati</taxon>
        <taxon>Actinomycetota</taxon>
        <taxon>Actinomycetes</taxon>
        <taxon>Micrococcales</taxon>
        <taxon>Microbacteriaceae</taxon>
        <taxon>Microbacterium</taxon>
    </lineage>
</organism>
<reference evidence="7 8" key="1">
    <citation type="submission" date="2016-05" db="EMBL/GenBank/DDBJ databases">
        <authorList>
            <person name="Lavstsen T."/>
            <person name="Jespersen J.S."/>
        </authorList>
    </citation>
    <scope>NUCLEOTIDE SEQUENCE [LARGE SCALE GENOMIC DNA]</scope>
    <source>
        <strain evidence="7 8">YLB-01</strain>
    </source>
</reference>
<dbReference type="CDD" id="cd05285">
    <property type="entry name" value="sorbitol_DH"/>
    <property type="match status" value="1"/>
</dbReference>
<comment type="cofactor">
    <cofactor evidence="1 6">
        <name>Zn(2+)</name>
        <dbReference type="ChEBI" id="CHEBI:29105"/>
    </cofactor>
</comment>
<dbReference type="InterPro" id="IPR045306">
    <property type="entry name" value="SDH-like"/>
</dbReference>
<dbReference type="InterPro" id="IPR020843">
    <property type="entry name" value="ER"/>
</dbReference>
<dbReference type="GO" id="GO:0016616">
    <property type="term" value="F:oxidoreductase activity, acting on the CH-OH group of donors, NAD or NADP as acceptor"/>
    <property type="evidence" value="ECO:0007669"/>
    <property type="project" value="InterPro"/>
</dbReference>
<evidence type="ECO:0000256" key="1">
    <source>
        <dbReference type="ARBA" id="ARBA00001947"/>
    </source>
</evidence>
<comment type="similarity">
    <text evidence="2 6">Belongs to the zinc-containing alcohol dehydrogenase family.</text>
</comment>
<proteinExistence type="inferred from homology"/>
<dbReference type="STRING" id="904291.A7J15_07995"/>
<name>A0A1B9NAK1_9MICO</name>
<dbReference type="PANTHER" id="PTHR43161:SF9">
    <property type="entry name" value="SORBITOL DEHYDROGENASE"/>
    <property type="match status" value="1"/>
</dbReference>
<keyword evidence="4 6" id="KW-0862">Zinc</keyword>
<dbReference type="InterPro" id="IPR013149">
    <property type="entry name" value="ADH-like_C"/>
</dbReference>
<keyword evidence="8" id="KW-1185">Reference proteome</keyword>
<dbReference type="OrthoDB" id="9797931at2"/>
<evidence type="ECO:0000256" key="6">
    <source>
        <dbReference type="RuleBase" id="RU361277"/>
    </source>
</evidence>
<dbReference type="SUPFAM" id="SSF51735">
    <property type="entry name" value="NAD(P)-binding Rossmann-fold domains"/>
    <property type="match status" value="1"/>
</dbReference>
<dbReference type="Proteomes" id="UP000093355">
    <property type="component" value="Unassembled WGS sequence"/>
</dbReference>
<evidence type="ECO:0000313" key="7">
    <source>
        <dbReference type="EMBL" id="OCG73642.1"/>
    </source>
</evidence>
<dbReference type="InterPro" id="IPR011032">
    <property type="entry name" value="GroES-like_sf"/>
</dbReference>
<dbReference type="InterPro" id="IPR013154">
    <property type="entry name" value="ADH-like_N"/>
</dbReference>
<dbReference type="SMART" id="SM00829">
    <property type="entry name" value="PKS_ER"/>
    <property type="match status" value="1"/>
</dbReference>